<dbReference type="EC" id="2.3.1.20" evidence="4"/>
<dbReference type="InterPro" id="IPR023213">
    <property type="entry name" value="CAT-like_dom_sf"/>
</dbReference>
<comment type="similarity">
    <text evidence="3">Belongs to the long-chain O-acyltransferase family.</text>
</comment>
<name>A0ABY9TDI3_9GAMM</name>
<evidence type="ECO:0000259" key="9">
    <source>
        <dbReference type="Pfam" id="PF03007"/>
    </source>
</evidence>
<dbReference type="EMBL" id="CP134146">
    <property type="protein sequence ID" value="WNC66850.1"/>
    <property type="molecule type" value="Genomic_DNA"/>
</dbReference>
<dbReference type="Proteomes" id="UP001248581">
    <property type="component" value="Chromosome"/>
</dbReference>
<dbReference type="InterPro" id="IPR009721">
    <property type="entry name" value="O-acyltransferase_WSD1_C"/>
</dbReference>
<evidence type="ECO:0000256" key="3">
    <source>
        <dbReference type="ARBA" id="ARBA00009587"/>
    </source>
</evidence>
<dbReference type="SUPFAM" id="SSF52777">
    <property type="entry name" value="CoA-dependent acyltransferases"/>
    <property type="match status" value="1"/>
</dbReference>
<evidence type="ECO:0000256" key="2">
    <source>
        <dbReference type="ARBA" id="ARBA00005189"/>
    </source>
</evidence>
<dbReference type="PANTHER" id="PTHR31650">
    <property type="entry name" value="O-ACYLTRANSFERASE (WSD1-LIKE) FAMILY PROTEIN"/>
    <property type="match status" value="1"/>
</dbReference>
<comment type="catalytic activity">
    <reaction evidence="8">
        <text>an acyl-CoA + a 1,2-diacyl-sn-glycerol = a triacyl-sn-glycerol + CoA</text>
        <dbReference type="Rhea" id="RHEA:10868"/>
        <dbReference type="ChEBI" id="CHEBI:17815"/>
        <dbReference type="ChEBI" id="CHEBI:57287"/>
        <dbReference type="ChEBI" id="CHEBI:58342"/>
        <dbReference type="ChEBI" id="CHEBI:64615"/>
        <dbReference type="EC" id="2.3.1.20"/>
    </reaction>
</comment>
<gene>
    <name evidence="11" type="ORF">RI845_09890</name>
</gene>
<evidence type="ECO:0000313" key="11">
    <source>
        <dbReference type="EMBL" id="WNC66850.1"/>
    </source>
</evidence>
<feature type="domain" description="O-acyltransferase WSD1 C-terminal" evidence="10">
    <location>
        <begin position="314"/>
        <end position="464"/>
    </location>
</feature>
<keyword evidence="7" id="KW-0012">Acyltransferase</keyword>
<dbReference type="RefSeq" id="WP_348386015.1">
    <property type="nucleotide sequence ID" value="NZ_CP134146.1"/>
</dbReference>
<organism evidence="11 12">
    <name type="scientific">Thalassotalea nanhaiensis</name>
    <dbReference type="NCBI Taxonomy" id="3065648"/>
    <lineage>
        <taxon>Bacteria</taxon>
        <taxon>Pseudomonadati</taxon>
        <taxon>Pseudomonadota</taxon>
        <taxon>Gammaproteobacteria</taxon>
        <taxon>Alteromonadales</taxon>
        <taxon>Colwelliaceae</taxon>
        <taxon>Thalassotalea</taxon>
    </lineage>
</organism>
<evidence type="ECO:0000256" key="1">
    <source>
        <dbReference type="ARBA" id="ARBA00004771"/>
    </source>
</evidence>
<keyword evidence="6" id="KW-0319">Glycerol metabolism</keyword>
<dbReference type="InterPro" id="IPR045034">
    <property type="entry name" value="O-acyltransferase_WSD1-like"/>
</dbReference>
<keyword evidence="5" id="KW-0808">Transferase</keyword>
<feature type="domain" description="O-acyltransferase WSD1-like N-terminal" evidence="9">
    <location>
        <begin position="5"/>
        <end position="272"/>
    </location>
</feature>
<evidence type="ECO:0000256" key="5">
    <source>
        <dbReference type="ARBA" id="ARBA00022679"/>
    </source>
</evidence>
<dbReference type="PANTHER" id="PTHR31650:SF1">
    <property type="entry name" value="WAX ESTER SYNTHASE_DIACYLGLYCEROL ACYLTRANSFERASE 4-RELATED"/>
    <property type="match status" value="1"/>
</dbReference>
<dbReference type="Gene3D" id="3.30.559.10">
    <property type="entry name" value="Chloramphenicol acetyltransferase-like domain"/>
    <property type="match status" value="1"/>
</dbReference>
<evidence type="ECO:0000313" key="12">
    <source>
        <dbReference type="Proteomes" id="UP001248581"/>
    </source>
</evidence>
<evidence type="ECO:0000256" key="7">
    <source>
        <dbReference type="ARBA" id="ARBA00023315"/>
    </source>
</evidence>
<comment type="pathway">
    <text evidence="1">Glycerolipid metabolism; triacylglycerol biosynthesis.</text>
</comment>
<evidence type="ECO:0000256" key="6">
    <source>
        <dbReference type="ARBA" id="ARBA00022798"/>
    </source>
</evidence>
<dbReference type="Pfam" id="PF03007">
    <property type="entry name" value="WS_DGAT_cat"/>
    <property type="match status" value="1"/>
</dbReference>
<accession>A0ABY9TDI3</accession>
<dbReference type="InterPro" id="IPR004255">
    <property type="entry name" value="O-acyltransferase_WSD1_N"/>
</dbReference>
<sequence>MPRQLHSIDRIFLDMETPDNSMGITPLYFYDPSGLANGTFNIEALLEHIDQCVRSIPVLCGKLHRTPLDLDNPYLVEDKNYDVNNHVTHYVLKDSSSIKDLSNAITQYQERTLDTSKPLWDAMVISGINIKTLPKDCFLIALKIHHAVADGMTLMNLTAKLHGQIKIGAPVKLASNSSLLSGGLLGMASRVFANNLKQSIQLVNPLLKVAPRLSVNAINYFFDNLNQSSEPVAQTRFAGNVTPKRVWGYTPLAIEPLNRVRKLLPSCSLNDALLTVIAGGLREYLESKNELPEFAMRAMAPINVRSEGEVGAAGNEISMMSLSLPVEIADPMERLVEVIKFTCNAKDQQLKLGSRNVSELAKNLPAAYLSYMNKIVSSSSANKMVSKLGNTVVTNVPGPKEELNMLGARLINMAGIGPVSDGVGLLHGVMSYNGSMVVNVVSCPSMIPDIKFYIECIKNSYEKLLEAADARYANLIDEQFGQALLNETH</sequence>
<proteinExistence type="inferred from homology"/>
<evidence type="ECO:0000256" key="4">
    <source>
        <dbReference type="ARBA" id="ARBA00013244"/>
    </source>
</evidence>
<keyword evidence="12" id="KW-1185">Reference proteome</keyword>
<protein>
    <recommendedName>
        <fullName evidence="4">diacylglycerol O-acyltransferase</fullName>
        <ecNumber evidence="4">2.3.1.20</ecNumber>
    </recommendedName>
</protein>
<dbReference type="Pfam" id="PF06974">
    <property type="entry name" value="WS_DGAT_C"/>
    <property type="match status" value="1"/>
</dbReference>
<comment type="pathway">
    <text evidence="2">Lipid metabolism.</text>
</comment>
<evidence type="ECO:0000256" key="8">
    <source>
        <dbReference type="ARBA" id="ARBA00048109"/>
    </source>
</evidence>
<reference evidence="12" key="1">
    <citation type="submission" date="2023-09" db="EMBL/GenBank/DDBJ databases">
        <authorList>
            <person name="Zhang C."/>
        </authorList>
    </citation>
    <scope>NUCLEOTIDE SEQUENCE [LARGE SCALE GENOMIC DNA]</scope>
    <source>
        <strain evidence="12">SQ345</strain>
    </source>
</reference>
<evidence type="ECO:0000259" key="10">
    <source>
        <dbReference type="Pfam" id="PF06974"/>
    </source>
</evidence>